<sequence length="193" mass="21001">MTTMTGFAHPVFGTQLCFRKIVKAMSEPGSLVTVPNVSGLESISSATAATLLTLTSHTTPLFIDPQMSNPLLLRTLCLHTNVPIVTTLEEAYFVLLSGNPFSYDLMTLSCGSEAEPEKSTTVIVEVDGMHDGPCLKLTGPGIKTHRVISPHLPDRVRNYLCNRPHAFPTGLDFLFTSGKKLFAIPRSTHVEEC</sequence>
<protein>
    <submittedName>
        <fullName evidence="1">Phosphonate C-P lyase system protein PhnH</fullName>
    </submittedName>
</protein>
<dbReference type="PIRSF" id="PIRSF020680">
    <property type="entry name" value="PhnH"/>
    <property type="match status" value="1"/>
</dbReference>
<keyword evidence="2" id="KW-1185">Reference proteome</keyword>
<gene>
    <name evidence="1" type="primary">phnH</name>
    <name evidence="1" type="ORF">QNA12_16555</name>
</gene>
<dbReference type="EMBL" id="CP125967">
    <property type="protein sequence ID" value="WWO38100.1"/>
    <property type="molecule type" value="Genomic_DNA"/>
</dbReference>
<dbReference type="Gene3D" id="3.40.50.11310">
    <property type="entry name" value="Bacterial phosphonate metabolism protein PhnH"/>
    <property type="match status" value="1"/>
</dbReference>
<dbReference type="SUPFAM" id="SSF159709">
    <property type="entry name" value="PhnH-like"/>
    <property type="match status" value="1"/>
</dbReference>
<dbReference type="Pfam" id="PF05845">
    <property type="entry name" value="PhnH"/>
    <property type="match status" value="1"/>
</dbReference>
<organism evidence="1 2">
    <name type="scientific">Pectobacterium cacticida</name>
    <dbReference type="NCBI Taxonomy" id="69221"/>
    <lineage>
        <taxon>Bacteria</taxon>
        <taxon>Pseudomonadati</taxon>
        <taxon>Pseudomonadota</taxon>
        <taxon>Gammaproteobacteria</taxon>
        <taxon>Enterobacterales</taxon>
        <taxon>Pectobacteriaceae</taxon>
        <taxon>Pectobacterium</taxon>
    </lineage>
</organism>
<evidence type="ECO:0000313" key="1">
    <source>
        <dbReference type="EMBL" id="WWO38100.1"/>
    </source>
</evidence>
<dbReference type="Proteomes" id="UP001379444">
    <property type="component" value="Chromosome"/>
</dbReference>
<dbReference type="NCBIfam" id="TIGR03292">
    <property type="entry name" value="PhnH_redo"/>
    <property type="match status" value="1"/>
</dbReference>
<accession>A0ABZ2G8F4</accession>
<reference evidence="1 2" key="1">
    <citation type="journal article" date="2024" name="Front. Plant Sci.">
        <title>Comprehensive phenomic and genomic studies of the species, Pectobacterium cacticida and proposal for reclassification as Alcorniella cacticida comb. nov.</title>
        <authorList>
            <person name="Jonca J."/>
            <person name="Pirhonen M."/>
            <person name="Waleron M.M."/>
            <person name="Gawor J."/>
            <person name="Mrozik A."/>
            <person name="Smoktunowicz M."/>
            <person name="Waleron K."/>
            <person name="Waleron M."/>
        </authorList>
    </citation>
    <scope>NUCLEOTIDE SEQUENCE [LARGE SCALE GENOMIC DNA]</scope>
    <source>
        <strain evidence="1 2">DPMP6</strain>
    </source>
</reference>
<proteinExistence type="predicted"/>
<dbReference type="InterPro" id="IPR008772">
    <property type="entry name" value="Phosphonate_metab_PhnH"/>
</dbReference>
<dbReference type="InterPro" id="IPR038058">
    <property type="entry name" value="PhnH-like_sp"/>
</dbReference>
<keyword evidence="1" id="KW-0456">Lyase</keyword>
<evidence type="ECO:0000313" key="2">
    <source>
        <dbReference type="Proteomes" id="UP001379444"/>
    </source>
</evidence>
<name>A0ABZ2G8F4_9GAMM</name>
<dbReference type="RefSeq" id="WP_264497850.1">
    <property type="nucleotide sequence ID" value="NZ_CP109947.1"/>
</dbReference>
<dbReference type="GO" id="GO:0016829">
    <property type="term" value="F:lyase activity"/>
    <property type="evidence" value="ECO:0007669"/>
    <property type="project" value="UniProtKB-KW"/>
</dbReference>